<keyword evidence="3" id="KW-1185">Reference proteome</keyword>
<reference evidence="2" key="1">
    <citation type="submission" date="2021-01" db="EMBL/GenBank/DDBJ databases">
        <authorList>
            <consortium name="Genoscope - CEA"/>
            <person name="William W."/>
        </authorList>
    </citation>
    <scope>NUCLEOTIDE SEQUENCE</scope>
</reference>
<evidence type="ECO:0000313" key="3">
    <source>
        <dbReference type="Proteomes" id="UP000688137"/>
    </source>
</evidence>
<keyword evidence="1" id="KW-0175">Coiled coil</keyword>
<comment type="caution">
    <text evidence="2">The sequence shown here is derived from an EMBL/GenBank/DDBJ whole genome shotgun (WGS) entry which is preliminary data.</text>
</comment>
<name>A0A8S1QCT6_PARPR</name>
<gene>
    <name evidence="2" type="ORF">PPRIM_AZ9-3.1.T1520115</name>
</gene>
<accession>A0A8S1QCT6</accession>
<dbReference type="AlphaFoldDB" id="A0A8S1QCT6"/>
<protein>
    <submittedName>
        <fullName evidence="2">Uncharacterized protein</fullName>
    </submittedName>
</protein>
<proteinExistence type="predicted"/>
<evidence type="ECO:0000256" key="1">
    <source>
        <dbReference type="SAM" id="Coils"/>
    </source>
</evidence>
<dbReference type="Proteomes" id="UP000688137">
    <property type="component" value="Unassembled WGS sequence"/>
</dbReference>
<feature type="coiled-coil region" evidence="1">
    <location>
        <begin position="38"/>
        <end position="316"/>
    </location>
</feature>
<dbReference type="OMA" id="KWKTRYH"/>
<organism evidence="2 3">
    <name type="scientific">Paramecium primaurelia</name>
    <dbReference type="NCBI Taxonomy" id="5886"/>
    <lineage>
        <taxon>Eukaryota</taxon>
        <taxon>Sar</taxon>
        <taxon>Alveolata</taxon>
        <taxon>Ciliophora</taxon>
        <taxon>Intramacronucleata</taxon>
        <taxon>Oligohymenophorea</taxon>
        <taxon>Peniculida</taxon>
        <taxon>Parameciidae</taxon>
        <taxon>Paramecium</taxon>
    </lineage>
</organism>
<evidence type="ECO:0000313" key="2">
    <source>
        <dbReference type="EMBL" id="CAD8112735.1"/>
    </source>
</evidence>
<sequence>MQISPLNKKINISLNTSRDARTSLQEVISSQTEQIIKSNQLEQELHRVNQQRKLLSMELDDWSYQYVQKSQALQECEQENALLRRQVQAHRQQEDIQKLHLLLQQKNQIILEWTKKFENIEKRLENENKLQQQIKHQQCVNDIIKQQLTELKQQQMTLQKNYLELKEERNQYYRKFIESSSLIQKLEINNKQIEIERNQLQSELKQFKQVYQQLKEKQNQVENFEEKKIKWKTRYHNLLKEFKDNHIEQNSQKLIEQLNNEVQNYQNQKEFNIPQNNDMEELNDIKDKLQQLEQENQYLREQNIELQNQFQSATDKLLKQQLQNSMTKEQSQTFSFVQYHHEYCDSLEEQQIQD</sequence>
<dbReference type="EMBL" id="CAJJDM010000157">
    <property type="protein sequence ID" value="CAD8112735.1"/>
    <property type="molecule type" value="Genomic_DNA"/>
</dbReference>